<evidence type="ECO:0000259" key="2">
    <source>
        <dbReference type="PROSITE" id="PS50158"/>
    </source>
</evidence>
<dbReference type="AlphaFoldDB" id="A0A6L2M9I7"/>
<dbReference type="PANTHER" id="PTHR34676">
    <property type="entry name" value="DUF4219 DOMAIN-CONTAINING PROTEIN-RELATED"/>
    <property type="match status" value="1"/>
</dbReference>
<evidence type="ECO:0000313" key="3">
    <source>
        <dbReference type="EMBL" id="GEU69897.1"/>
    </source>
</evidence>
<organism evidence="3">
    <name type="scientific">Tanacetum cinerariifolium</name>
    <name type="common">Dalmatian daisy</name>
    <name type="synonym">Chrysanthemum cinerariifolium</name>
    <dbReference type="NCBI Taxonomy" id="118510"/>
    <lineage>
        <taxon>Eukaryota</taxon>
        <taxon>Viridiplantae</taxon>
        <taxon>Streptophyta</taxon>
        <taxon>Embryophyta</taxon>
        <taxon>Tracheophyta</taxon>
        <taxon>Spermatophyta</taxon>
        <taxon>Magnoliopsida</taxon>
        <taxon>eudicotyledons</taxon>
        <taxon>Gunneridae</taxon>
        <taxon>Pentapetalae</taxon>
        <taxon>asterids</taxon>
        <taxon>campanulids</taxon>
        <taxon>Asterales</taxon>
        <taxon>Asteraceae</taxon>
        <taxon>Asteroideae</taxon>
        <taxon>Anthemideae</taxon>
        <taxon>Anthemidinae</taxon>
        <taxon>Tanacetum</taxon>
    </lineage>
</organism>
<keyword evidence="1" id="KW-0479">Metal-binding</keyword>
<comment type="caution">
    <text evidence="3">The sequence shown here is derived from an EMBL/GenBank/DDBJ whole genome shotgun (WGS) entry which is preliminary data.</text>
</comment>
<dbReference type="InterPro" id="IPR001878">
    <property type="entry name" value="Znf_CCHC"/>
</dbReference>
<keyword evidence="1" id="KW-0862">Zinc</keyword>
<dbReference type="EMBL" id="BKCJ010006018">
    <property type="protein sequence ID" value="GEU69897.1"/>
    <property type="molecule type" value="Genomic_DNA"/>
</dbReference>
<dbReference type="GO" id="GO:0003676">
    <property type="term" value="F:nucleic acid binding"/>
    <property type="evidence" value="ECO:0007669"/>
    <property type="project" value="InterPro"/>
</dbReference>
<dbReference type="PROSITE" id="PS50158">
    <property type="entry name" value="ZF_CCHC"/>
    <property type="match status" value="1"/>
</dbReference>
<proteinExistence type="predicted"/>
<evidence type="ECO:0000256" key="1">
    <source>
        <dbReference type="PROSITE-ProRule" id="PRU00047"/>
    </source>
</evidence>
<dbReference type="PANTHER" id="PTHR34676:SF8">
    <property type="entry name" value="TRANSMEMBRANE PROTEIN"/>
    <property type="match status" value="1"/>
</dbReference>
<feature type="domain" description="CCHC-type" evidence="2">
    <location>
        <begin position="366"/>
        <end position="381"/>
    </location>
</feature>
<dbReference type="Gene3D" id="4.10.60.10">
    <property type="entry name" value="Zinc finger, CCHC-type"/>
    <property type="match status" value="1"/>
</dbReference>
<dbReference type="GO" id="GO:0008270">
    <property type="term" value="F:zinc ion binding"/>
    <property type="evidence" value="ECO:0007669"/>
    <property type="project" value="UniProtKB-KW"/>
</dbReference>
<dbReference type="Pfam" id="PF00098">
    <property type="entry name" value="zf-CCHC"/>
    <property type="match status" value="1"/>
</dbReference>
<protein>
    <recommendedName>
        <fullName evidence="2">CCHC-type domain-containing protein</fullName>
    </recommendedName>
</protein>
<keyword evidence="1" id="KW-0863">Zinc-finger</keyword>
<dbReference type="InterPro" id="IPR036875">
    <property type="entry name" value="Znf_CCHC_sf"/>
</dbReference>
<dbReference type="Pfam" id="PF14223">
    <property type="entry name" value="Retrotran_gag_2"/>
    <property type="match status" value="1"/>
</dbReference>
<sequence>MSSPDHSTSNIEDAFSSNFLNYTTASPNYFPASSGNISPDPPSIIYLSIFWPHQPSHLFHNVQAYNVVANKPPILPQDPITPPTILTQSLLDLVPKSVAKSLRKTVASESIKKPRNNVRMLHERFGKIYKWSYIKFTPSGYIWKPKSGTGNVNPNEIWHTLIITHQGNSQVKNYKIDLLTQEYKKFSVSNEETIYIGFTRFNAIVTSLKSLDPNYSSKNHIRKFLFALPLKWRAKVTAIKEAKDLATLPLDELISNLKVYEMVLNNDGVASKTTKEMVKSLSLKAKVTMDQTSDDSDNQGESDGDIDKEEAEAFNLLARNFHKFFCKGNWSGRGNRFVNRANRFGKGRGNNFKTKGGESSRQKGACYNCGIGGHFASECRKPKENKAFIGGA</sequence>
<name>A0A6L2M9I7_TANCI</name>
<dbReference type="SUPFAM" id="SSF57756">
    <property type="entry name" value="Retrovirus zinc finger-like domains"/>
    <property type="match status" value="1"/>
</dbReference>
<gene>
    <name evidence="3" type="ORF">Tci_041875</name>
</gene>
<dbReference type="SMART" id="SM00343">
    <property type="entry name" value="ZnF_C2HC"/>
    <property type="match status" value="1"/>
</dbReference>
<reference evidence="3" key="1">
    <citation type="journal article" date="2019" name="Sci. Rep.">
        <title>Draft genome of Tanacetum cinerariifolium, the natural source of mosquito coil.</title>
        <authorList>
            <person name="Yamashiro T."/>
            <person name="Shiraishi A."/>
            <person name="Satake H."/>
            <person name="Nakayama K."/>
        </authorList>
    </citation>
    <scope>NUCLEOTIDE SEQUENCE</scope>
</reference>
<accession>A0A6L2M9I7</accession>